<reference evidence="4" key="2">
    <citation type="submission" date="2015-01" db="EMBL/GenBank/DDBJ databases">
        <title>Evolutionary Origins and Diversification of the Mycorrhizal Mutualists.</title>
        <authorList>
            <consortium name="DOE Joint Genome Institute"/>
            <consortium name="Mycorrhizal Genomics Consortium"/>
            <person name="Kohler A."/>
            <person name="Kuo A."/>
            <person name="Nagy L.G."/>
            <person name="Floudas D."/>
            <person name="Copeland A."/>
            <person name="Barry K.W."/>
            <person name="Cichocki N."/>
            <person name="Veneault-Fourrey C."/>
            <person name="LaButti K."/>
            <person name="Lindquist E.A."/>
            <person name="Lipzen A."/>
            <person name="Lundell T."/>
            <person name="Morin E."/>
            <person name="Murat C."/>
            <person name="Riley R."/>
            <person name="Ohm R."/>
            <person name="Sun H."/>
            <person name="Tunlid A."/>
            <person name="Henrissat B."/>
            <person name="Grigoriev I.V."/>
            <person name="Hibbett D.S."/>
            <person name="Martin F."/>
        </authorList>
    </citation>
    <scope>NUCLEOTIDE SEQUENCE [LARGE SCALE GENOMIC DNA]</scope>
    <source>
        <strain evidence="4">MAFF 305830</strain>
    </source>
</reference>
<dbReference type="GO" id="GO:0006412">
    <property type="term" value="P:translation"/>
    <property type="evidence" value="ECO:0007669"/>
    <property type="project" value="InterPro"/>
</dbReference>
<dbReference type="Proteomes" id="UP000054097">
    <property type="component" value="Unassembled WGS sequence"/>
</dbReference>
<evidence type="ECO:0000313" key="3">
    <source>
        <dbReference type="EMBL" id="KIM30659.1"/>
    </source>
</evidence>
<evidence type="ECO:0000256" key="1">
    <source>
        <dbReference type="ARBA" id="ARBA00009512"/>
    </source>
</evidence>
<dbReference type="GO" id="GO:0070181">
    <property type="term" value="F:small ribosomal subunit rRNA binding"/>
    <property type="evidence" value="ECO:0007669"/>
    <property type="project" value="TreeGrafter"/>
</dbReference>
<evidence type="ECO:0000313" key="4">
    <source>
        <dbReference type="Proteomes" id="UP000054097"/>
    </source>
</evidence>
<evidence type="ECO:0008006" key="5">
    <source>
        <dbReference type="Google" id="ProtNLM"/>
    </source>
</evidence>
<dbReference type="EMBL" id="KN824284">
    <property type="protein sequence ID" value="KIM30659.1"/>
    <property type="molecule type" value="Genomic_DNA"/>
</dbReference>
<dbReference type="Gene3D" id="3.30.70.60">
    <property type="match status" value="1"/>
</dbReference>
<dbReference type="STRING" id="933852.A0A0C3BEW6"/>
<dbReference type="Pfam" id="PF01250">
    <property type="entry name" value="Ribosomal_S6"/>
    <property type="match status" value="1"/>
</dbReference>
<organism evidence="3 4">
    <name type="scientific">Serendipita vermifera MAFF 305830</name>
    <dbReference type="NCBI Taxonomy" id="933852"/>
    <lineage>
        <taxon>Eukaryota</taxon>
        <taxon>Fungi</taxon>
        <taxon>Dikarya</taxon>
        <taxon>Basidiomycota</taxon>
        <taxon>Agaricomycotina</taxon>
        <taxon>Agaricomycetes</taxon>
        <taxon>Sebacinales</taxon>
        <taxon>Serendipitaceae</taxon>
        <taxon>Serendipita</taxon>
    </lineage>
</organism>
<dbReference type="InterPro" id="IPR000529">
    <property type="entry name" value="Ribosomal_bS6"/>
</dbReference>
<dbReference type="GO" id="GO:0005763">
    <property type="term" value="C:mitochondrial small ribosomal subunit"/>
    <property type="evidence" value="ECO:0007669"/>
    <property type="project" value="TreeGrafter"/>
</dbReference>
<gene>
    <name evidence="3" type="ORF">M408DRAFT_328194</name>
</gene>
<dbReference type="GO" id="GO:0003735">
    <property type="term" value="F:structural constituent of ribosome"/>
    <property type="evidence" value="ECO:0007669"/>
    <property type="project" value="InterPro"/>
</dbReference>
<evidence type="ECO:0000256" key="2">
    <source>
        <dbReference type="SAM" id="MobiDB-lite"/>
    </source>
</evidence>
<dbReference type="HOGENOM" id="CLU_126331_2_1_1"/>
<dbReference type="PANTHER" id="PTHR21011">
    <property type="entry name" value="MITOCHONDRIAL 28S RIBOSOMAL PROTEIN S6"/>
    <property type="match status" value="1"/>
</dbReference>
<proteinExistence type="inferred from homology"/>
<dbReference type="OrthoDB" id="10259681at2759"/>
<dbReference type="PANTHER" id="PTHR21011:SF1">
    <property type="entry name" value="SMALL RIBOSOMAL SUBUNIT PROTEIN BS6M"/>
    <property type="match status" value="1"/>
</dbReference>
<dbReference type="AlphaFoldDB" id="A0A0C3BEW6"/>
<accession>A0A0C3BEW6</accession>
<dbReference type="CDD" id="cd15465">
    <property type="entry name" value="bS6_mito"/>
    <property type="match status" value="1"/>
</dbReference>
<dbReference type="InterPro" id="IPR014717">
    <property type="entry name" value="Transl_elong_EF1B/ribsomal_bS6"/>
</dbReference>
<sequence length="129" mass="15063">MPFYQLLCISTHYSQYKFIRTLVKTSAMHIFDSGGVVRDIKFLGTRILPSKMKRHTKAQTLGDYWTMEFDANPRTMDELQKRLRQDPTVLRSTTLKLGSQLMESIQNPSKTRLHGFRTGDTGLDHHRYQ</sequence>
<name>A0A0C3BEW6_SERVB</name>
<comment type="similarity">
    <text evidence="1">Belongs to the bacterial ribosomal protein bS6 family.</text>
</comment>
<reference evidence="3 4" key="1">
    <citation type="submission" date="2014-04" db="EMBL/GenBank/DDBJ databases">
        <authorList>
            <consortium name="DOE Joint Genome Institute"/>
            <person name="Kuo A."/>
            <person name="Zuccaro A."/>
            <person name="Kohler A."/>
            <person name="Nagy L.G."/>
            <person name="Floudas D."/>
            <person name="Copeland A."/>
            <person name="Barry K.W."/>
            <person name="Cichocki N."/>
            <person name="Veneault-Fourrey C."/>
            <person name="LaButti K."/>
            <person name="Lindquist E.A."/>
            <person name="Lipzen A."/>
            <person name="Lundell T."/>
            <person name="Morin E."/>
            <person name="Murat C."/>
            <person name="Sun H."/>
            <person name="Tunlid A."/>
            <person name="Henrissat B."/>
            <person name="Grigoriev I.V."/>
            <person name="Hibbett D.S."/>
            <person name="Martin F."/>
            <person name="Nordberg H.P."/>
            <person name="Cantor M.N."/>
            <person name="Hua S.X."/>
        </authorList>
    </citation>
    <scope>NUCLEOTIDE SEQUENCE [LARGE SCALE GENOMIC DNA]</scope>
    <source>
        <strain evidence="3 4">MAFF 305830</strain>
    </source>
</reference>
<dbReference type="SUPFAM" id="SSF54995">
    <property type="entry name" value="Ribosomal protein S6"/>
    <property type="match status" value="1"/>
</dbReference>
<feature type="region of interest" description="Disordered" evidence="2">
    <location>
        <begin position="110"/>
        <end position="129"/>
    </location>
</feature>
<protein>
    <recommendedName>
        <fullName evidence="5">Ribosomal protein S6</fullName>
    </recommendedName>
</protein>
<keyword evidence="4" id="KW-1185">Reference proteome</keyword>
<dbReference type="InterPro" id="IPR035980">
    <property type="entry name" value="Ribosomal_bS6_sf"/>
</dbReference>